<organism evidence="1 2">
    <name type="scientific">Vermiconidia calcicola</name>
    <dbReference type="NCBI Taxonomy" id="1690605"/>
    <lineage>
        <taxon>Eukaryota</taxon>
        <taxon>Fungi</taxon>
        <taxon>Dikarya</taxon>
        <taxon>Ascomycota</taxon>
        <taxon>Pezizomycotina</taxon>
        <taxon>Dothideomycetes</taxon>
        <taxon>Dothideomycetidae</taxon>
        <taxon>Mycosphaerellales</taxon>
        <taxon>Extremaceae</taxon>
        <taxon>Vermiconidia</taxon>
    </lineage>
</organism>
<gene>
    <name evidence="1" type="ORF">LTR37_009887</name>
</gene>
<reference evidence="1" key="1">
    <citation type="submission" date="2023-07" db="EMBL/GenBank/DDBJ databases">
        <title>Black Yeasts Isolated from many extreme environments.</title>
        <authorList>
            <person name="Coleine C."/>
            <person name="Stajich J.E."/>
            <person name="Selbmann L."/>
        </authorList>
    </citation>
    <scope>NUCLEOTIDE SEQUENCE</scope>
    <source>
        <strain evidence="1">CCFEE 5714</strain>
    </source>
</reference>
<protein>
    <submittedName>
        <fullName evidence="1">Uncharacterized protein</fullName>
    </submittedName>
</protein>
<evidence type="ECO:0000313" key="1">
    <source>
        <dbReference type="EMBL" id="KAK3711100.1"/>
    </source>
</evidence>
<keyword evidence="2" id="KW-1185">Reference proteome</keyword>
<sequence length="324" mass="34697">MSISLPTCMKASQWTIMIGGLEKSLQYSDTVSLPNNAASLPENSTLVRVAYASLNPVDYKLPETPLLRILGISKPGIPCGDFVGTVVSTTMPGLRPGDRVFGSNDPSKGGALAEYMVVSGRENVVPLSEGESIRDAATLGVAGLTAYQCLQPYVKEGSKVFINGGSGGVGIFSIQIAKKLGCIVTTTCSGPNVEFCKSLGANQVIDYRTVDVVEHLKRQGTQYDPPDRQRRFITIAGSPDVASVISMLKMFCLPTWLGGGQRRAQFLLRKSEAEGLAKIAEWTQEGSVKAVVEKIYELDQAGEAFARMKSGRTRGKLVVRVAGE</sequence>
<comment type="caution">
    <text evidence="1">The sequence shown here is derived from an EMBL/GenBank/DDBJ whole genome shotgun (WGS) entry which is preliminary data.</text>
</comment>
<accession>A0ACC3N9E9</accession>
<dbReference type="EMBL" id="JAUTXU010000079">
    <property type="protein sequence ID" value="KAK3711100.1"/>
    <property type="molecule type" value="Genomic_DNA"/>
</dbReference>
<name>A0ACC3N9E9_9PEZI</name>
<evidence type="ECO:0000313" key="2">
    <source>
        <dbReference type="Proteomes" id="UP001281147"/>
    </source>
</evidence>
<dbReference type="Proteomes" id="UP001281147">
    <property type="component" value="Unassembled WGS sequence"/>
</dbReference>
<proteinExistence type="predicted"/>